<dbReference type="EMBL" id="JAULSU010000006">
    <property type="protein sequence ID" value="KAK0613968.1"/>
    <property type="molecule type" value="Genomic_DNA"/>
</dbReference>
<protein>
    <submittedName>
        <fullName evidence="2">Uncharacterized protein</fullName>
    </submittedName>
</protein>
<comment type="caution">
    <text evidence="2">The sequence shown here is derived from an EMBL/GenBank/DDBJ whole genome shotgun (WGS) entry which is preliminary data.</text>
</comment>
<keyword evidence="3" id="KW-1185">Reference proteome</keyword>
<dbReference type="InterPro" id="IPR052228">
    <property type="entry name" value="Sec_Metab_Biosynth_Oxidored"/>
</dbReference>
<dbReference type="PANTHER" id="PTHR47534:SF3">
    <property type="entry name" value="ALCOHOL DEHYDROGENASE-LIKE C-TERMINAL DOMAIN-CONTAINING PROTEIN"/>
    <property type="match status" value="1"/>
</dbReference>
<dbReference type="Proteomes" id="UP001175000">
    <property type="component" value="Unassembled WGS sequence"/>
</dbReference>
<dbReference type="InterPro" id="IPR036291">
    <property type="entry name" value="NAD(P)-bd_dom_sf"/>
</dbReference>
<dbReference type="AlphaFoldDB" id="A0AA39WEL3"/>
<evidence type="ECO:0000313" key="3">
    <source>
        <dbReference type="Proteomes" id="UP001175000"/>
    </source>
</evidence>
<keyword evidence="1" id="KW-0560">Oxidoreductase</keyword>
<evidence type="ECO:0000313" key="2">
    <source>
        <dbReference type="EMBL" id="KAK0613968.1"/>
    </source>
</evidence>
<reference evidence="2" key="1">
    <citation type="submission" date="2023-06" db="EMBL/GenBank/DDBJ databases">
        <title>Genome-scale phylogeny and comparative genomics of the fungal order Sordariales.</title>
        <authorList>
            <consortium name="Lawrence Berkeley National Laboratory"/>
            <person name="Hensen N."/>
            <person name="Bonometti L."/>
            <person name="Westerberg I."/>
            <person name="Brannstrom I.O."/>
            <person name="Guillou S."/>
            <person name="Cros-Aarteil S."/>
            <person name="Calhoun S."/>
            <person name="Haridas S."/>
            <person name="Kuo A."/>
            <person name="Mondo S."/>
            <person name="Pangilinan J."/>
            <person name="Riley R."/>
            <person name="Labutti K."/>
            <person name="Andreopoulos B."/>
            <person name="Lipzen A."/>
            <person name="Chen C."/>
            <person name="Yanf M."/>
            <person name="Daum C."/>
            <person name="Ng V."/>
            <person name="Clum A."/>
            <person name="Steindorff A."/>
            <person name="Ohm R."/>
            <person name="Martin F."/>
            <person name="Silar P."/>
            <person name="Natvig D."/>
            <person name="Lalanne C."/>
            <person name="Gautier V."/>
            <person name="Ament-Velasquez S.L."/>
            <person name="Kruys A."/>
            <person name="Hutchinson M.I."/>
            <person name="Powell A.J."/>
            <person name="Barry K."/>
            <person name="Miller A.N."/>
            <person name="Grigoriev I.V."/>
            <person name="Debuchy R."/>
            <person name="Gladieux P."/>
            <person name="Thoren M.H."/>
            <person name="Johannesson H."/>
        </authorList>
    </citation>
    <scope>NUCLEOTIDE SEQUENCE</scope>
    <source>
        <strain evidence="2">CBS 606.72</strain>
    </source>
</reference>
<dbReference type="GO" id="GO:0016491">
    <property type="term" value="F:oxidoreductase activity"/>
    <property type="evidence" value="ECO:0007669"/>
    <property type="project" value="UniProtKB-KW"/>
</dbReference>
<evidence type="ECO:0000256" key="1">
    <source>
        <dbReference type="ARBA" id="ARBA00023002"/>
    </source>
</evidence>
<proteinExistence type="predicted"/>
<sequence length="284" mass="30952">MTINALVVGGTSGIGYAIARHLPSLLSTPSILIAGRTAPPDLASHPHLTFRPLEATSMRAIRTFTSSLLNESPRPKLSYLVMTQGMMSTAPRTEVEGEGIDRKMALHFYGKQLLIRELMPLLEEKARVLVVYDGWLGSPEKLDWEDLDLTRGYGLGKAADHCTSMMDGMVQWWAAQQGPHEGKRLFVHAFPGGVNTGLMREVVPVLQGAVKGLGKLFLTTPETCAERLVKGTEKSAEEGRGWANLDSKGRVMGEKAIWTDEQMGKVASHTWGLIDKALEGQSGS</sequence>
<gene>
    <name evidence="2" type="ORF">B0T14DRAFT_437679</name>
</gene>
<organism evidence="2 3">
    <name type="scientific">Immersiella caudata</name>
    <dbReference type="NCBI Taxonomy" id="314043"/>
    <lineage>
        <taxon>Eukaryota</taxon>
        <taxon>Fungi</taxon>
        <taxon>Dikarya</taxon>
        <taxon>Ascomycota</taxon>
        <taxon>Pezizomycotina</taxon>
        <taxon>Sordariomycetes</taxon>
        <taxon>Sordariomycetidae</taxon>
        <taxon>Sordariales</taxon>
        <taxon>Lasiosphaeriaceae</taxon>
        <taxon>Immersiella</taxon>
    </lineage>
</organism>
<accession>A0AA39WEL3</accession>
<name>A0AA39WEL3_9PEZI</name>
<dbReference type="SUPFAM" id="SSF51735">
    <property type="entry name" value="NAD(P)-binding Rossmann-fold domains"/>
    <property type="match status" value="1"/>
</dbReference>
<dbReference type="PANTHER" id="PTHR47534">
    <property type="entry name" value="YALI0E05731P"/>
    <property type="match status" value="1"/>
</dbReference>
<dbReference type="Gene3D" id="3.40.50.720">
    <property type="entry name" value="NAD(P)-binding Rossmann-like Domain"/>
    <property type="match status" value="1"/>
</dbReference>